<dbReference type="RefSeq" id="XP_056520428.1">
    <property type="nucleotide sequence ID" value="XM_056666832.1"/>
</dbReference>
<evidence type="ECO:0000256" key="4">
    <source>
        <dbReference type="ARBA" id="ARBA00022989"/>
    </source>
</evidence>
<reference evidence="7" key="2">
    <citation type="journal article" date="2023" name="IMA Fungus">
        <title>Comparative genomic study of the Penicillium genus elucidates a diverse pangenome and 15 lateral gene transfer events.</title>
        <authorList>
            <person name="Petersen C."/>
            <person name="Sorensen T."/>
            <person name="Nielsen M.R."/>
            <person name="Sondergaard T.E."/>
            <person name="Sorensen J.L."/>
            <person name="Fitzpatrick D.A."/>
            <person name="Frisvad J.C."/>
            <person name="Nielsen K.L."/>
        </authorList>
    </citation>
    <scope>NUCLEOTIDE SEQUENCE</scope>
    <source>
        <strain evidence="7">IBT 22155</strain>
    </source>
</reference>
<gene>
    <name evidence="7" type="ORF">N7515_006088</name>
</gene>
<keyword evidence="8" id="KW-1185">Reference proteome</keyword>
<dbReference type="InterPro" id="IPR001248">
    <property type="entry name" value="Pur-cyt_permease"/>
</dbReference>
<comment type="caution">
    <text evidence="7">The sequence shown here is derived from an EMBL/GenBank/DDBJ whole genome shotgun (WGS) entry which is preliminary data.</text>
</comment>
<feature type="transmembrane region" description="Helical" evidence="6">
    <location>
        <begin position="78"/>
        <end position="99"/>
    </location>
</feature>
<dbReference type="EMBL" id="JAPQKL010000005">
    <property type="protein sequence ID" value="KAJ5130049.1"/>
    <property type="molecule type" value="Genomic_DNA"/>
</dbReference>
<dbReference type="PANTHER" id="PTHR30618:SF0">
    <property type="entry name" value="PURINE-URACIL PERMEASE NCS1"/>
    <property type="match status" value="1"/>
</dbReference>
<dbReference type="Gene3D" id="1.10.4160.10">
    <property type="entry name" value="Hydantoin permease"/>
    <property type="match status" value="1"/>
</dbReference>
<feature type="transmembrane region" description="Helical" evidence="6">
    <location>
        <begin position="47"/>
        <end position="66"/>
    </location>
</feature>
<feature type="transmembrane region" description="Helical" evidence="6">
    <location>
        <begin position="173"/>
        <end position="193"/>
    </location>
</feature>
<feature type="transmembrane region" description="Helical" evidence="6">
    <location>
        <begin position="128"/>
        <end position="153"/>
    </location>
</feature>
<evidence type="ECO:0000313" key="7">
    <source>
        <dbReference type="EMBL" id="KAJ5130049.1"/>
    </source>
</evidence>
<dbReference type="AlphaFoldDB" id="A0A9W9GU05"/>
<feature type="transmembrane region" description="Helical" evidence="6">
    <location>
        <begin position="244"/>
        <end position="267"/>
    </location>
</feature>
<feature type="transmembrane region" description="Helical" evidence="6">
    <location>
        <begin position="330"/>
        <end position="352"/>
    </location>
</feature>
<organism evidence="7 8">
    <name type="scientific">Penicillium bovifimosum</name>
    <dbReference type="NCBI Taxonomy" id="126998"/>
    <lineage>
        <taxon>Eukaryota</taxon>
        <taxon>Fungi</taxon>
        <taxon>Dikarya</taxon>
        <taxon>Ascomycota</taxon>
        <taxon>Pezizomycotina</taxon>
        <taxon>Eurotiomycetes</taxon>
        <taxon>Eurotiomycetidae</taxon>
        <taxon>Eurotiales</taxon>
        <taxon>Aspergillaceae</taxon>
        <taxon>Penicillium</taxon>
    </lineage>
</organism>
<name>A0A9W9GU05_9EURO</name>
<dbReference type="InterPro" id="IPR045225">
    <property type="entry name" value="Uracil/uridine/allantoin_perm"/>
</dbReference>
<evidence type="ECO:0000256" key="6">
    <source>
        <dbReference type="SAM" id="Phobius"/>
    </source>
</evidence>
<sequence length="572" mass="62880">MTWASRVKQAFSSREAFIKAIETKEVDGENATYNEDLLPTEPERRSWAWIHFFTYYLTTSFSPTSYNLGASLATIGLTWWHTLIAAVIGSIFLSIIVVLNSRGATQYHVGFPVIATSAGGPRGSKFFIFIRGAVAVIYFSTNLYYGGMLMAIVLRCIFGSAWESIPNHLPADAGITSANLLAFFIFWFFQMSLMFVHPVVLRHIFVVKAFYSTVALIAVLGWAVHQNHGSLGSFHFEGQAVLSGAQLIWPMISAINSICAALCPILINQPDIARYAKRPSQATWSQILGIFVSKILIMFLSAGTTSATQGFLGTSYWNVWDLYNAILTTYWGPGARAGVLFACLGMVLAILASNAGTNALPAGADMTGLLPRFINIVRGQVICGLLGPLLFPWKIIADAKSFLTFLSSYAVFLMPICGIMVVDYWLVRRGNLHVPSLYNRDADSPYSYWKGWNLRAIVAWLAGTAFVIHGVAGALEPSLTNQASKDMYKLGFLLSFLVGSLVYYLACLIFPVPMYPESGRDMPKTFEYMAASEGFFEGESVDTIRISHGAITGINGDTEKDSAITSEKEIYV</sequence>
<dbReference type="OrthoDB" id="2018619at2759"/>
<keyword evidence="4 6" id="KW-1133">Transmembrane helix</keyword>
<dbReference type="GO" id="GO:0015205">
    <property type="term" value="F:nucleobase transmembrane transporter activity"/>
    <property type="evidence" value="ECO:0007669"/>
    <property type="project" value="TreeGrafter"/>
</dbReference>
<dbReference type="PANTHER" id="PTHR30618">
    <property type="entry name" value="NCS1 FAMILY PURINE/PYRIMIDINE TRANSPORTER"/>
    <property type="match status" value="1"/>
</dbReference>
<accession>A0A9W9GU05</accession>
<evidence type="ECO:0000313" key="8">
    <source>
        <dbReference type="Proteomes" id="UP001149079"/>
    </source>
</evidence>
<proteinExistence type="inferred from homology"/>
<reference evidence="7" key="1">
    <citation type="submission" date="2022-11" db="EMBL/GenBank/DDBJ databases">
        <authorList>
            <person name="Petersen C."/>
        </authorList>
    </citation>
    <scope>NUCLEOTIDE SEQUENCE</scope>
    <source>
        <strain evidence="7">IBT 22155</strain>
    </source>
</reference>
<evidence type="ECO:0008006" key="9">
    <source>
        <dbReference type="Google" id="ProtNLM"/>
    </source>
</evidence>
<dbReference type="GeneID" id="81406002"/>
<evidence type="ECO:0000256" key="5">
    <source>
        <dbReference type="ARBA" id="ARBA00023136"/>
    </source>
</evidence>
<evidence type="ECO:0000256" key="3">
    <source>
        <dbReference type="ARBA" id="ARBA00022692"/>
    </source>
</evidence>
<dbReference type="GO" id="GO:0005886">
    <property type="term" value="C:plasma membrane"/>
    <property type="evidence" value="ECO:0007669"/>
    <property type="project" value="TreeGrafter"/>
</dbReference>
<feature type="transmembrane region" description="Helical" evidence="6">
    <location>
        <begin position="452"/>
        <end position="472"/>
    </location>
</feature>
<feature type="transmembrane region" description="Helical" evidence="6">
    <location>
        <begin position="205"/>
        <end position="224"/>
    </location>
</feature>
<dbReference type="CDD" id="cd11482">
    <property type="entry name" value="SLC-NCS1sbd_NRT1-like"/>
    <property type="match status" value="1"/>
</dbReference>
<protein>
    <recommendedName>
        <fullName evidence="9">Allantoin permease</fullName>
    </recommendedName>
</protein>
<feature type="transmembrane region" description="Helical" evidence="6">
    <location>
        <begin position="287"/>
        <end position="310"/>
    </location>
</feature>
<dbReference type="Pfam" id="PF02133">
    <property type="entry name" value="Transp_cyt_pur"/>
    <property type="match status" value="1"/>
</dbReference>
<dbReference type="Proteomes" id="UP001149079">
    <property type="component" value="Unassembled WGS sequence"/>
</dbReference>
<keyword evidence="3 6" id="KW-0812">Transmembrane</keyword>
<comment type="similarity">
    <text evidence="2">Belongs to the purine-cytosine permease (2.A.39) family.</text>
</comment>
<feature type="transmembrane region" description="Helical" evidence="6">
    <location>
        <begin position="373"/>
        <end position="396"/>
    </location>
</feature>
<feature type="transmembrane region" description="Helical" evidence="6">
    <location>
        <begin position="402"/>
        <end position="427"/>
    </location>
</feature>
<feature type="transmembrane region" description="Helical" evidence="6">
    <location>
        <begin position="492"/>
        <end position="512"/>
    </location>
</feature>
<keyword evidence="5 6" id="KW-0472">Membrane</keyword>
<evidence type="ECO:0000256" key="2">
    <source>
        <dbReference type="ARBA" id="ARBA00008974"/>
    </source>
</evidence>
<evidence type="ECO:0000256" key="1">
    <source>
        <dbReference type="ARBA" id="ARBA00004141"/>
    </source>
</evidence>
<comment type="subcellular location">
    <subcellularLocation>
        <location evidence="1">Membrane</location>
        <topology evidence="1">Multi-pass membrane protein</topology>
    </subcellularLocation>
</comment>